<dbReference type="HOGENOM" id="CLU_669002_0_0_1"/>
<dbReference type="OrthoDB" id="25002at2759"/>
<dbReference type="AlphaFoldDB" id="F4P485"/>
<sequence>MTTSPSPFYYSPEELAELLEKRGIDVQTDGFIRCTNTCIIRRLVQRMGLPYYTCATALYMYHRFVARYSISDNQQEDVILACVSLAMKAEETVKRLRDLYIMIHSIIHETVIDPDSKIMNEVRDHVMNYERMILEDMQFELCIRHAHHFVLAFNDKLVGTMHTAQKGWRVAGDSYTTTVCIQYPPHIIALAAVYIAGKLNNTTPSPSLLDSDWLRRVYCRLSEIKGAIVTISEELQFSLIPDEMKERYRQISSEVKNMDQSSLHVKPIYSSQHTALRHADGPVLKRARNDTSSNGDREASKNDGSGSNNGTHMDTNGSDRRYDRRSNDNIVSHNLNSTSSGNAEFTEDKPSGHTGTQSSSRDYRRDNYGESSQRQHSASQYSKGSTSHSSSNSQHNSHTRRRQWSRNEKGK</sequence>
<dbReference type="Gene3D" id="1.10.472.10">
    <property type="entry name" value="Cyclin-like"/>
    <property type="match status" value="2"/>
</dbReference>
<dbReference type="GO" id="GO:0061575">
    <property type="term" value="F:cyclin-dependent protein serine/threonine kinase activator activity"/>
    <property type="evidence" value="ECO:0000318"/>
    <property type="project" value="GO_Central"/>
</dbReference>
<dbReference type="GO" id="GO:0005634">
    <property type="term" value="C:nucleus"/>
    <property type="evidence" value="ECO:0000318"/>
    <property type="project" value="GO_Central"/>
</dbReference>
<accession>F4P485</accession>
<dbReference type="GO" id="GO:0045944">
    <property type="term" value="P:positive regulation of transcription by RNA polymerase II"/>
    <property type="evidence" value="ECO:0000318"/>
    <property type="project" value="GO_Central"/>
</dbReference>
<keyword evidence="1" id="KW-0195">Cyclin</keyword>
<dbReference type="InterPro" id="IPR043198">
    <property type="entry name" value="Cyclin/Ssn8"/>
</dbReference>
<dbReference type="InterPro" id="IPR013763">
    <property type="entry name" value="Cyclin-like_dom"/>
</dbReference>
<feature type="compositionally biased region" description="Polar residues" evidence="2">
    <location>
        <begin position="330"/>
        <end position="343"/>
    </location>
</feature>
<protein>
    <recommendedName>
        <fullName evidence="3">Cyclin-like domain-containing protein</fullName>
    </recommendedName>
</protein>
<dbReference type="PANTHER" id="PTHR10026">
    <property type="entry name" value="CYCLIN"/>
    <property type="match status" value="1"/>
</dbReference>
<evidence type="ECO:0000256" key="2">
    <source>
        <dbReference type="SAM" id="MobiDB-lite"/>
    </source>
</evidence>
<evidence type="ECO:0000313" key="5">
    <source>
        <dbReference type="Proteomes" id="UP000007241"/>
    </source>
</evidence>
<feature type="compositionally biased region" description="Basic and acidic residues" evidence="2">
    <location>
        <begin position="317"/>
        <end position="327"/>
    </location>
</feature>
<comment type="similarity">
    <text evidence="1">Belongs to the cyclin family.</text>
</comment>
<dbReference type="Proteomes" id="UP000007241">
    <property type="component" value="Unassembled WGS sequence"/>
</dbReference>
<feature type="compositionally biased region" description="Low complexity" evidence="2">
    <location>
        <begin position="379"/>
        <end position="396"/>
    </location>
</feature>
<feature type="domain" description="Cyclin-like" evidence="3">
    <location>
        <begin position="148"/>
        <end position="233"/>
    </location>
</feature>
<feature type="domain" description="Cyclin-like" evidence="3">
    <location>
        <begin position="38"/>
        <end position="135"/>
    </location>
</feature>
<dbReference type="RefSeq" id="XP_006679467.1">
    <property type="nucleotide sequence ID" value="XM_006679404.1"/>
</dbReference>
<dbReference type="OMA" id="WESFHVR"/>
<dbReference type="STRING" id="684364.F4P485"/>
<keyword evidence="5" id="KW-1185">Reference proteome</keyword>
<feature type="compositionally biased region" description="Polar residues" evidence="2">
    <location>
        <begin position="369"/>
        <end position="378"/>
    </location>
</feature>
<reference evidence="4 5" key="1">
    <citation type="submission" date="2009-12" db="EMBL/GenBank/DDBJ databases">
        <title>The draft genome of Batrachochytrium dendrobatidis.</title>
        <authorList>
            <consortium name="US DOE Joint Genome Institute (JGI-PGF)"/>
            <person name="Kuo A."/>
            <person name="Salamov A."/>
            <person name="Schmutz J."/>
            <person name="Lucas S."/>
            <person name="Pitluck S."/>
            <person name="Rosenblum E."/>
            <person name="Stajich J."/>
            <person name="Eisen M."/>
            <person name="Grigoriev I.V."/>
        </authorList>
    </citation>
    <scope>NUCLEOTIDE SEQUENCE [LARGE SCALE GENOMIC DNA]</scope>
    <source>
        <strain evidence="5">JAM81 / FGSC 10211</strain>
    </source>
</reference>
<evidence type="ECO:0000313" key="4">
    <source>
        <dbReference type="EMBL" id="EGF79742.1"/>
    </source>
</evidence>
<dbReference type="EMBL" id="GL882885">
    <property type="protein sequence ID" value="EGF79742.1"/>
    <property type="molecule type" value="Genomic_DNA"/>
</dbReference>
<dbReference type="SUPFAM" id="SSF47954">
    <property type="entry name" value="Cyclin-like"/>
    <property type="match status" value="2"/>
</dbReference>
<proteinExistence type="inferred from homology"/>
<dbReference type="GeneID" id="18238803"/>
<dbReference type="InterPro" id="IPR006671">
    <property type="entry name" value="Cyclin_N"/>
</dbReference>
<gene>
    <name evidence="4" type="ORF">BATDEDRAFT_25496</name>
</gene>
<evidence type="ECO:0000259" key="3">
    <source>
        <dbReference type="SMART" id="SM00385"/>
    </source>
</evidence>
<dbReference type="CDD" id="cd20546">
    <property type="entry name" value="CYCLIN_SpCG1C_ScCTK2-like_rpt2"/>
    <property type="match status" value="1"/>
</dbReference>
<dbReference type="InterPro" id="IPR036915">
    <property type="entry name" value="Cyclin-like_sf"/>
</dbReference>
<name>F4P485_BATDJ</name>
<evidence type="ECO:0000256" key="1">
    <source>
        <dbReference type="RuleBase" id="RU000383"/>
    </source>
</evidence>
<organism evidence="4 5">
    <name type="scientific">Batrachochytrium dendrobatidis (strain JAM81 / FGSC 10211)</name>
    <name type="common">Frog chytrid fungus</name>
    <dbReference type="NCBI Taxonomy" id="684364"/>
    <lineage>
        <taxon>Eukaryota</taxon>
        <taxon>Fungi</taxon>
        <taxon>Fungi incertae sedis</taxon>
        <taxon>Chytridiomycota</taxon>
        <taxon>Chytridiomycota incertae sedis</taxon>
        <taxon>Chytridiomycetes</taxon>
        <taxon>Rhizophydiales</taxon>
        <taxon>Rhizophydiales incertae sedis</taxon>
        <taxon>Batrachochytrium</taxon>
    </lineage>
</organism>
<feature type="region of interest" description="Disordered" evidence="2">
    <location>
        <begin position="272"/>
        <end position="411"/>
    </location>
</feature>
<dbReference type="GO" id="GO:0032786">
    <property type="term" value="P:positive regulation of DNA-templated transcription, elongation"/>
    <property type="evidence" value="ECO:0000318"/>
    <property type="project" value="GO_Central"/>
</dbReference>
<dbReference type="GO" id="GO:0008024">
    <property type="term" value="C:cyclin/CDK positive transcription elongation factor complex"/>
    <property type="evidence" value="ECO:0000318"/>
    <property type="project" value="GO_Central"/>
</dbReference>
<dbReference type="Pfam" id="PF00134">
    <property type="entry name" value="Cyclin_N"/>
    <property type="match status" value="1"/>
</dbReference>
<dbReference type="SMART" id="SM00385">
    <property type="entry name" value="CYCLIN"/>
    <property type="match status" value="2"/>
</dbReference>
<feature type="compositionally biased region" description="Polar residues" evidence="2">
    <location>
        <begin position="302"/>
        <end position="316"/>
    </location>
</feature>
<dbReference type="InParanoid" id="F4P485"/>